<dbReference type="Proteomes" id="UP001596223">
    <property type="component" value="Unassembled WGS sequence"/>
</dbReference>
<name>A0ABW1JUS6_9NOCA</name>
<proteinExistence type="predicted"/>
<evidence type="ECO:0008006" key="3">
    <source>
        <dbReference type="Google" id="ProtNLM"/>
    </source>
</evidence>
<dbReference type="RefSeq" id="WP_378606172.1">
    <property type="nucleotide sequence ID" value="NZ_JBHSQN010000010.1"/>
</dbReference>
<keyword evidence="2" id="KW-1185">Reference proteome</keyword>
<organism evidence="1 2">
    <name type="scientific">Nocardia lasii</name>
    <dbReference type="NCBI Taxonomy" id="1616107"/>
    <lineage>
        <taxon>Bacteria</taxon>
        <taxon>Bacillati</taxon>
        <taxon>Actinomycetota</taxon>
        <taxon>Actinomycetes</taxon>
        <taxon>Mycobacteriales</taxon>
        <taxon>Nocardiaceae</taxon>
        <taxon>Nocardia</taxon>
    </lineage>
</organism>
<protein>
    <recommendedName>
        <fullName evidence="3">ESX-1 secretion-associated protein</fullName>
    </recommendedName>
</protein>
<dbReference type="EMBL" id="JBHSQN010000010">
    <property type="protein sequence ID" value="MFC6012504.1"/>
    <property type="molecule type" value="Genomic_DNA"/>
</dbReference>
<gene>
    <name evidence="1" type="ORF">ACFP3H_15695</name>
</gene>
<evidence type="ECO:0000313" key="2">
    <source>
        <dbReference type="Proteomes" id="UP001596223"/>
    </source>
</evidence>
<reference evidence="2" key="1">
    <citation type="journal article" date="2019" name="Int. J. Syst. Evol. Microbiol.">
        <title>The Global Catalogue of Microorganisms (GCM) 10K type strain sequencing project: providing services to taxonomists for standard genome sequencing and annotation.</title>
        <authorList>
            <consortium name="The Broad Institute Genomics Platform"/>
            <consortium name="The Broad Institute Genome Sequencing Center for Infectious Disease"/>
            <person name="Wu L."/>
            <person name="Ma J."/>
        </authorList>
    </citation>
    <scope>NUCLEOTIDE SEQUENCE [LARGE SCALE GENOMIC DNA]</scope>
    <source>
        <strain evidence="2">CCUG 36956</strain>
    </source>
</reference>
<sequence length="101" mass="11031">MDSDAARRIAQGYQRFADQCDGWIDDAKELQRLSGFGGLTSAQQLQQGFERKAFGLVEVLQSMKAAALRMAAGYLQAGELFEEVDAMNARALKAAVQEVDS</sequence>
<accession>A0ABW1JUS6</accession>
<comment type="caution">
    <text evidence="1">The sequence shown here is derived from an EMBL/GenBank/DDBJ whole genome shotgun (WGS) entry which is preliminary data.</text>
</comment>
<evidence type="ECO:0000313" key="1">
    <source>
        <dbReference type="EMBL" id="MFC6012504.1"/>
    </source>
</evidence>